<evidence type="ECO:0000256" key="6">
    <source>
        <dbReference type="ARBA" id="ARBA00023235"/>
    </source>
</evidence>
<accession>A0A2I1P8R0</accession>
<dbReference type="Pfam" id="PF02879">
    <property type="entry name" value="PGM_PMM_II"/>
    <property type="match status" value="1"/>
</dbReference>
<evidence type="ECO:0000256" key="1">
    <source>
        <dbReference type="ARBA" id="ARBA00001946"/>
    </source>
</evidence>
<dbReference type="RefSeq" id="WP_070705663.1">
    <property type="nucleotide sequence ID" value="NZ_JBHLVH010000010.1"/>
</dbReference>
<dbReference type="OrthoDB" id="9803322at2"/>
<comment type="similarity">
    <text evidence="2">Belongs to the phosphohexose mutase family.</text>
</comment>
<keyword evidence="6" id="KW-0413">Isomerase</keyword>
<reference evidence="11 12" key="1">
    <citation type="submission" date="2017-12" db="EMBL/GenBank/DDBJ databases">
        <title>Phylogenetic diversity of female urinary microbiome.</title>
        <authorList>
            <person name="Thomas-White K."/>
            <person name="Wolfe A.J."/>
        </authorList>
    </citation>
    <scope>NUCLEOTIDE SEQUENCE [LARGE SCALE GENOMIC DNA]</scope>
    <source>
        <strain evidence="11 12">UMB1298</strain>
    </source>
</reference>
<evidence type="ECO:0000259" key="9">
    <source>
        <dbReference type="Pfam" id="PF02879"/>
    </source>
</evidence>
<dbReference type="InterPro" id="IPR005841">
    <property type="entry name" value="Alpha-D-phosphohexomutase_SF"/>
</dbReference>
<evidence type="ECO:0000256" key="5">
    <source>
        <dbReference type="ARBA" id="ARBA00022842"/>
    </source>
</evidence>
<dbReference type="InterPro" id="IPR036900">
    <property type="entry name" value="A-D-PHexomutase_C_sf"/>
</dbReference>
<protein>
    <submittedName>
        <fullName evidence="11">Phosphomannomutase/phosphoglucomutase</fullName>
    </submittedName>
</protein>
<sequence length="487" mass="51845">MSTQRPQPPLADFVKAYDVRGLVPEQLNPRVARALGEAFAQTVVLPEGVAGVAVGYDMRPSSPELSEAFAAGLALHGVDVTMIGLCSTDGLYFAAGHLGLAGAMFTASHNPAQYNGIKLCRPGARPVGQESGLAEVRDLAQWILDRGDVHDRQAAAAPGTITHRDLTGEYAEHLRSLVDLSGLRHLDVVVDAGNGMAGHTVPVVLGSGDDVVVDSLRVEPLYFELDGTFPNHEANPLEPENLRDLQAAVREHGADIGLAFDGDADRCFVVDERGEPVTPSAITALVAQREVDRAVAAGASAQDVAVVHNAIASQVVPEVIEAAGARPVRTRVGHSFIKDEMARHDAVFGGEHSAHYYFKDFWFADTGMLAALHVLAALGEQDRPLSELMAPYEKYPASGEINSRVDDAAAATERVRAWGAAQGARADELDGLTLTGTALEGEEVGYWRANLRASNTEPLLRLNVESVSQELTARVRDAALALVRQDG</sequence>
<proteinExistence type="inferred from homology"/>
<dbReference type="InterPro" id="IPR005844">
    <property type="entry name" value="A-D-PHexomutase_a/b/a-I"/>
</dbReference>
<keyword evidence="4" id="KW-0479">Metal-binding</keyword>
<dbReference type="InterPro" id="IPR005843">
    <property type="entry name" value="A-D-PHexomutase_C"/>
</dbReference>
<dbReference type="CDD" id="cd03089">
    <property type="entry name" value="PMM_PGM"/>
    <property type="match status" value="1"/>
</dbReference>
<dbReference type="SUPFAM" id="SSF55957">
    <property type="entry name" value="Phosphoglucomutase, C-terminal domain"/>
    <property type="match status" value="1"/>
</dbReference>
<organism evidence="11 12">
    <name type="scientific">Kytococcus schroeteri</name>
    <dbReference type="NCBI Taxonomy" id="138300"/>
    <lineage>
        <taxon>Bacteria</taxon>
        <taxon>Bacillati</taxon>
        <taxon>Actinomycetota</taxon>
        <taxon>Actinomycetes</taxon>
        <taxon>Micrococcales</taxon>
        <taxon>Kytococcaceae</taxon>
        <taxon>Kytococcus</taxon>
    </lineage>
</organism>
<evidence type="ECO:0000256" key="4">
    <source>
        <dbReference type="ARBA" id="ARBA00022723"/>
    </source>
</evidence>
<dbReference type="PANTHER" id="PTHR43771:SF1">
    <property type="entry name" value="PHOSPHOMANNOMUTASE"/>
    <property type="match status" value="1"/>
</dbReference>
<feature type="domain" description="Alpha-D-phosphohexomutase alpha/beta/alpha" evidence="10">
    <location>
        <begin position="282"/>
        <end position="395"/>
    </location>
</feature>
<feature type="domain" description="Alpha-D-phosphohexomutase alpha/beta/alpha" evidence="8">
    <location>
        <begin position="15"/>
        <end position="130"/>
    </location>
</feature>
<dbReference type="AlphaFoldDB" id="A0A2I1P8R0"/>
<comment type="caution">
    <text evidence="11">The sequence shown here is derived from an EMBL/GenBank/DDBJ whole genome shotgun (WGS) entry which is preliminary data.</text>
</comment>
<evidence type="ECO:0000256" key="3">
    <source>
        <dbReference type="ARBA" id="ARBA00022553"/>
    </source>
</evidence>
<dbReference type="PRINTS" id="PR00509">
    <property type="entry name" value="PGMPMM"/>
</dbReference>
<dbReference type="Pfam" id="PF00408">
    <property type="entry name" value="PGM_PMM_IV"/>
    <property type="match status" value="1"/>
</dbReference>
<dbReference type="GO" id="GO:0046872">
    <property type="term" value="F:metal ion binding"/>
    <property type="evidence" value="ECO:0007669"/>
    <property type="project" value="UniProtKB-KW"/>
</dbReference>
<dbReference type="Pfam" id="PF02880">
    <property type="entry name" value="PGM_PMM_III"/>
    <property type="match status" value="1"/>
</dbReference>
<dbReference type="EMBL" id="PKIZ01000021">
    <property type="protein sequence ID" value="PKZ41008.1"/>
    <property type="molecule type" value="Genomic_DNA"/>
</dbReference>
<evidence type="ECO:0000259" key="10">
    <source>
        <dbReference type="Pfam" id="PF02880"/>
    </source>
</evidence>
<name>A0A2I1P8R0_9MICO</name>
<evidence type="ECO:0000256" key="2">
    <source>
        <dbReference type="ARBA" id="ARBA00010231"/>
    </source>
</evidence>
<dbReference type="Gene3D" id="3.30.310.50">
    <property type="entry name" value="Alpha-D-phosphohexomutase, C-terminal domain"/>
    <property type="match status" value="1"/>
</dbReference>
<comment type="cofactor">
    <cofactor evidence="1">
        <name>Mg(2+)</name>
        <dbReference type="ChEBI" id="CHEBI:18420"/>
    </cofactor>
</comment>
<evidence type="ECO:0000313" key="12">
    <source>
        <dbReference type="Proteomes" id="UP000234206"/>
    </source>
</evidence>
<dbReference type="InterPro" id="IPR016055">
    <property type="entry name" value="A-D-PHexomutase_a/b/a-I/II/III"/>
</dbReference>
<dbReference type="GO" id="GO:0005975">
    <property type="term" value="P:carbohydrate metabolic process"/>
    <property type="evidence" value="ECO:0007669"/>
    <property type="project" value="InterPro"/>
</dbReference>
<dbReference type="Gene3D" id="3.40.120.10">
    <property type="entry name" value="Alpha-D-Glucose-1,6-Bisphosphate, subunit A, domain 3"/>
    <property type="match status" value="3"/>
</dbReference>
<dbReference type="InterPro" id="IPR005845">
    <property type="entry name" value="A-D-PHexomutase_a/b/a-II"/>
</dbReference>
<evidence type="ECO:0000259" key="8">
    <source>
        <dbReference type="Pfam" id="PF02878"/>
    </source>
</evidence>
<dbReference type="PANTHER" id="PTHR43771">
    <property type="entry name" value="PHOSPHOMANNOMUTASE"/>
    <property type="match status" value="1"/>
</dbReference>
<gene>
    <name evidence="11" type="ORF">CYJ76_10075</name>
</gene>
<dbReference type="GO" id="GO:0016868">
    <property type="term" value="F:intramolecular phosphotransferase activity"/>
    <property type="evidence" value="ECO:0007669"/>
    <property type="project" value="InterPro"/>
</dbReference>
<evidence type="ECO:0000313" key="11">
    <source>
        <dbReference type="EMBL" id="PKZ41008.1"/>
    </source>
</evidence>
<evidence type="ECO:0000259" key="7">
    <source>
        <dbReference type="Pfam" id="PF00408"/>
    </source>
</evidence>
<feature type="domain" description="Alpha-D-phosphohexomutase C-terminal" evidence="7">
    <location>
        <begin position="400"/>
        <end position="479"/>
    </location>
</feature>
<feature type="domain" description="Alpha-D-phosphohexomutase alpha/beta/alpha" evidence="9">
    <location>
        <begin position="169"/>
        <end position="274"/>
    </location>
</feature>
<dbReference type="Proteomes" id="UP000234206">
    <property type="component" value="Unassembled WGS sequence"/>
</dbReference>
<keyword evidence="12" id="KW-1185">Reference proteome</keyword>
<dbReference type="NCBIfam" id="NF007088">
    <property type="entry name" value="PRK09542.1"/>
    <property type="match status" value="1"/>
</dbReference>
<keyword evidence="3" id="KW-0597">Phosphoprotein</keyword>
<keyword evidence="5" id="KW-0460">Magnesium</keyword>
<dbReference type="InterPro" id="IPR005846">
    <property type="entry name" value="A-D-PHexomutase_a/b/a-III"/>
</dbReference>
<dbReference type="SUPFAM" id="SSF53738">
    <property type="entry name" value="Phosphoglucomutase, first 3 domains"/>
    <property type="match status" value="3"/>
</dbReference>
<dbReference type="Pfam" id="PF02878">
    <property type="entry name" value="PGM_PMM_I"/>
    <property type="match status" value="1"/>
</dbReference>